<dbReference type="Proteomes" id="UP000694388">
    <property type="component" value="Unplaced"/>
</dbReference>
<dbReference type="PANTHER" id="PTHR42693">
    <property type="entry name" value="ARYLSULFATASE FAMILY MEMBER"/>
    <property type="match status" value="1"/>
</dbReference>
<name>A0A8C4QD23_EPTBU</name>
<reference evidence="5" key="2">
    <citation type="submission" date="2025-09" db="UniProtKB">
        <authorList>
            <consortium name="Ensembl"/>
        </authorList>
    </citation>
    <scope>IDENTIFICATION</scope>
</reference>
<evidence type="ECO:0000259" key="4">
    <source>
        <dbReference type="Pfam" id="PF00884"/>
    </source>
</evidence>
<proteinExistence type="inferred from homology"/>
<dbReference type="InterPro" id="IPR000917">
    <property type="entry name" value="Sulfatase_N"/>
</dbReference>
<evidence type="ECO:0000256" key="1">
    <source>
        <dbReference type="ARBA" id="ARBA00001913"/>
    </source>
</evidence>
<keyword evidence="3" id="KW-1133">Transmembrane helix</keyword>
<dbReference type="Gene3D" id="3.40.720.10">
    <property type="entry name" value="Alkaline Phosphatase, subunit A"/>
    <property type="match status" value="1"/>
</dbReference>
<dbReference type="GO" id="GO:0004065">
    <property type="term" value="F:arylsulfatase activity"/>
    <property type="evidence" value="ECO:0007669"/>
    <property type="project" value="TreeGrafter"/>
</dbReference>
<dbReference type="Ensembl" id="ENSEBUT00000014211.1">
    <property type="protein sequence ID" value="ENSEBUP00000013635.1"/>
    <property type="gene ID" value="ENSEBUG00000008603.1"/>
</dbReference>
<reference evidence="5" key="1">
    <citation type="submission" date="2025-08" db="UniProtKB">
        <authorList>
            <consortium name="Ensembl"/>
        </authorList>
    </citation>
    <scope>IDENTIFICATION</scope>
</reference>
<dbReference type="SUPFAM" id="SSF53649">
    <property type="entry name" value="Alkaline phosphatase-like"/>
    <property type="match status" value="1"/>
</dbReference>
<evidence type="ECO:0000313" key="5">
    <source>
        <dbReference type="Ensembl" id="ENSEBUP00000013635.1"/>
    </source>
</evidence>
<evidence type="ECO:0000313" key="6">
    <source>
        <dbReference type="Proteomes" id="UP000694388"/>
    </source>
</evidence>
<dbReference type="GeneTree" id="ENSGT00940000157610"/>
<evidence type="ECO:0000256" key="2">
    <source>
        <dbReference type="ARBA" id="ARBA00008779"/>
    </source>
</evidence>
<protein>
    <recommendedName>
        <fullName evidence="4">Sulfatase N-terminal domain-containing protein</fullName>
    </recommendedName>
</protein>
<comment type="cofactor">
    <cofactor evidence="1">
        <name>Ca(2+)</name>
        <dbReference type="ChEBI" id="CHEBI:29108"/>
    </cofactor>
</comment>
<keyword evidence="6" id="KW-1185">Reference proteome</keyword>
<feature type="domain" description="Sulfatase N-terminal" evidence="4">
    <location>
        <begin position="100"/>
        <end position="180"/>
    </location>
</feature>
<keyword evidence="3" id="KW-0472">Membrane</keyword>
<dbReference type="InterPro" id="IPR050738">
    <property type="entry name" value="Sulfatase"/>
</dbReference>
<dbReference type="Pfam" id="PF00884">
    <property type="entry name" value="Sulfatase"/>
    <property type="match status" value="1"/>
</dbReference>
<comment type="similarity">
    <text evidence="2">Belongs to the sulfatase family.</text>
</comment>
<accession>A0A8C4QD23</accession>
<evidence type="ECO:0000256" key="3">
    <source>
        <dbReference type="SAM" id="Phobius"/>
    </source>
</evidence>
<dbReference type="PANTHER" id="PTHR42693:SF11">
    <property type="entry name" value="ARYLSULFATASE A"/>
    <property type="match status" value="1"/>
</dbReference>
<sequence>MKRLLLRSSEHLAIERPRLENGIWDTVPKGSTFRLIRGSTTGWVPYSHNQGPCMNLTCFPPATPCFGTCDVGIVPLPLMSGTHILEQPPDLTLLTPRYNEAAVDFMRKQSRAGQPFLLYYASHHTHYPQFASAAFTNASQRGPFGDALLEFDHSVGLILNTLRTLGIENNTLVFFTSDNGCGSFFYFCLCPCVIHPLAFSLFFSFFVLHFQDEFCKKLST</sequence>
<keyword evidence="3" id="KW-0812">Transmembrane</keyword>
<dbReference type="AlphaFoldDB" id="A0A8C4QD23"/>
<feature type="transmembrane region" description="Helical" evidence="3">
    <location>
        <begin position="184"/>
        <end position="208"/>
    </location>
</feature>
<dbReference type="InterPro" id="IPR017850">
    <property type="entry name" value="Alkaline_phosphatase_core_sf"/>
</dbReference>
<organism evidence="5 6">
    <name type="scientific">Eptatretus burgeri</name>
    <name type="common">Inshore hagfish</name>
    <dbReference type="NCBI Taxonomy" id="7764"/>
    <lineage>
        <taxon>Eukaryota</taxon>
        <taxon>Metazoa</taxon>
        <taxon>Chordata</taxon>
        <taxon>Craniata</taxon>
        <taxon>Vertebrata</taxon>
        <taxon>Cyclostomata</taxon>
        <taxon>Myxini</taxon>
        <taxon>Myxiniformes</taxon>
        <taxon>Myxinidae</taxon>
        <taxon>Eptatretinae</taxon>
        <taxon>Eptatretus</taxon>
    </lineage>
</organism>